<reference evidence="2" key="2">
    <citation type="submission" date="2014-07" db="EMBL/GenBank/DDBJ databases">
        <authorList>
            <person name="Hull J."/>
        </authorList>
    </citation>
    <scope>NUCLEOTIDE SEQUENCE</scope>
</reference>
<keyword evidence="1" id="KW-1133">Transmembrane helix</keyword>
<proteinExistence type="predicted"/>
<gene>
    <name evidence="2" type="primary">hemH_0</name>
    <name evidence="2" type="ORF">CM83_5469</name>
</gene>
<sequence length="105" mass="12591">ASQQNRYKIMNPLGNKGYCSNKKYPFKYLPRFLSVFSCKREWRLIFPFFLFFSSQYHAAIWSVVLLAKDGWIVLLQARKGPSWWASVWSAKSFRELCPQHMLFWD</sequence>
<evidence type="ECO:0000256" key="1">
    <source>
        <dbReference type="SAM" id="Phobius"/>
    </source>
</evidence>
<feature type="transmembrane region" description="Helical" evidence="1">
    <location>
        <begin position="44"/>
        <end position="67"/>
    </location>
</feature>
<evidence type="ECO:0000313" key="2">
    <source>
        <dbReference type="EMBL" id="JAG09176.1"/>
    </source>
</evidence>
<keyword evidence="1" id="KW-0472">Membrane</keyword>
<protein>
    <submittedName>
        <fullName evidence="2">Ferrochelatase</fullName>
    </submittedName>
</protein>
<dbReference type="AlphaFoldDB" id="A0A0A9WP29"/>
<organism evidence="2">
    <name type="scientific">Lygus hesperus</name>
    <name type="common">Western plant bug</name>
    <dbReference type="NCBI Taxonomy" id="30085"/>
    <lineage>
        <taxon>Eukaryota</taxon>
        <taxon>Metazoa</taxon>
        <taxon>Ecdysozoa</taxon>
        <taxon>Arthropoda</taxon>
        <taxon>Hexapoda</taxon>
        <taxon>Insecta</taxon>
        <taxon>Pterygota</taxon>
        <taxon>Neoptera</taxon>
        <taxon>Paraneoptera</taxon>
        <taxon>Hemiptera</taxon>
        <taxon>Heteroptera</taxon>
        <taxon>Panheteroptera</taxon>
        <taxon>Cimicomorpha</taxon>
        <taxon>Miridae</taxon>
        <taxon>Mirini</taxon>
        <taxon>Lygus</taxon>
    </lineage>
</organism>
<dbReference type="EMBL" id="GBHO01034428">
    <property type="protein sequence ID" value="JAG09176.1"/>
    <property type="molecule type" value="Transcribed_RNA"/>
</dbReference>
<accession>A0A0A9WP29</accession>
<name>A0A0A9WP29_LYGHE</name>
<feature type="non-terminal residue" evidence="2">
    <location>
        <position position="1"/>
    </location>
</feature>
<keyword evidence="1" id="KW-0812">Transmembrane</keyword>
<reference evidence="2" key="1">
    <citation type="journal article" date="2014" name="PLoS ONE">
        <title>Transcriptome-Based Identification of ABC Transporters in the Western Tarnished Plant Bug Lygus hesperus.</title>
        <authorList>
            <person name="Hull J.J."/>
            <person name="Chaney K."/>
            <person name="Geib S.M."/>
            <person name="Fabrick J.A."/>
            <person name="Brent C.S."/>
            <person name="Walsh D."/>
            <person name="Lavine L.C."/>
        </authorList>
    </citation>
    <scope>NUCLEOTIDE SEQUENCE</scope>
</reference>